<dbReference type="GeneID" id="15802940"/>
<protein>
    <submittedName>
        <fullName evidence="3">Signal peptide containing protein</fullName>
    </submittedName>
</protein>
<dbReference type="RefSeq" id="XP_004832785.1">
    <property type="nucleotide sequence ID" value="XM_004832728.1"/>
</dbReference>
<organism evidence="3 4">
    <name type="scientific">Theileria equi strain WA</name>
    <dbReference type="NCBI Taxonomy" id="1537102"/>
    <lineage>
        <taxon>Eukaryota</taxon>
        <taxon>Sar</taxon>
        <taxon>Alveolata</taxon>
        <taxon>Apicomplexa</taxon>
        <taxon>Aconoidasida</taxon>
        <taxon>Piroplasmida</taxon>
        <taxon>Theileriidae</taxon>
        <taxon>Theileria</taxon>
    </lineage>
</organism>
<dbReference type="VEuPathDB" id="PiroplasmaDB:BEWA_053890"/>
<name>L1LDW2_THEEQ</name>
<evidence type="ECO:0000313" key="4">
    <source>
        <dbReference type="Proteomes" id="UP000031512"/>
    </source>
</evidence>
<proteinExistence type="predicted"/>
<reference evidence="3 4" key="1">
    <citation type="journal article" date="2012" name="BMC Genomics">
        <title>Comparative genomic analysis and phylogenetic position of Theileria equi.</title>
        <authorList>
            <person name="Kappmeyer L.S."/>
            <person name="Thiagarajan M."/>
            <person name="Herndon D.R."/>
            <person name="Ramsay J.D."/>
            <person name="Caler E."/>
            <person name="Djikeng A."/>
            <person name="Gillespie J.J."/>
            <person name="Lau A.O."/>
            <person name="Roalson E.H."/>
            <person name="Silva J.C."/>
            <person name="Silva M.G."/>
            <person name="Suarez C.E."/>
            <person name="Ueti M.W."/>
            <person name="Nene V.M."/>
            <person name="Mealey R.H."/>
            <person name="Knowles D.P."/>
            <person name="Brayton K.A."/>
        </authorList>
    </citation>
    <scope>NUCLEOTIDE SEQUENCE [LARGE SCALE GENOMIC DNA]</scope>
    <source>
        <strain evidence="3 4">WA</strain>
    </source>
</reference>
<gene>
    <name evidence="3" type="ORF">BEWA_053890</name>
</gene>
<keyword evidence="4" id="KW-1185">Reference proteome</keyword>
<comment type="caution">
    <text evidence="3">The sequence shown here is derived from an EMBL/GenBank/DDBJ whole genome shotgun (WGS) entry which is preliminary data.</text>
</comment>
<dbReference type="AlphaFoldDB" id="L1LDW2"/>
<keyword evidence="2" id="KW-0732">Signal</keyword>
<evidence type="ECO:0000256" key="1">
    <source>
        <dbReference type="SAM" id="MobiDB-lite"/>
    </source>
</evidence>
<evidence type="ECO:0000313" key="3">
    <source>
        <dbReference type="EMBL" id="EKX73333.1"/>
    </source>
</evidence>
<dbReference type="EMBL" id="ACOU01000003">
    <property type="protein sequence ID" value="EKX73333.1"/>
    <property type="molecule type" value="Genomic_DNA"/>
</dbReference>
<dbReference type="KEGG" id="beq:BEWA_053890"/>
<feature type="region of interest" description="Disordered" evidence="1">
    <location>
        <begin position="115"/>
        <end position="134"/>
    </location>
</feature>
<feature type="signal peptide" evidence="2">
    <location>
        <begin position="1"/>
        <end position="18"/>
    </location>
</feature>
<evidence type="ECO:0000256" key="2">
    <source>
        <dbReference type="SAM" id="SignalP"/>
    </source>
</evidence>
<accession>L1LDW2</accession>
<feature type="chain" id="PRO_5003952389" evidence="2">
    <location>
        <begin position="19"/>
        <end position="134"/>
    </location>
</feature>
<dbReference type="Proteomes" id="UP000031512">
    <property type="component" value="Unassembled WGS sequence"/>
</dbReference>
<sequence>MKVLALFYFALIAKLCSASCCCGSENGEALDISDPDSSKVSIWEETSYGVKWKVFTPKSTVTFTSFTEGGAEIGKISSLCTPEKCYEKVDGKWKEIGLNDFYMRTNEIKNAVKPNEEAVNAEGTSDNLEDAVKP</sequence>